<dbReference type="PANTHER" id="PTHR43280">
    <property type="entry name" value="ARAC-FAMILY TRANSCRIPTIONAL REGULATOR"/>
    <property type="match status" value="1"/>
</dbReference>
<keyword evidence="4" id="KW-0597">Phosphoprotein</keyword>
<dbReference type="Proteomes" id="UP001161691">
    <property type="component" value="Unassembled WGS sequence"/>
</dbReference>
<reference evidence="7" key="1">
    <citation type="submission" date="2023-04" db="EMBL/GenBank/DDBJ databases">
        <title>Comparative genomic analysis of Cohnella hashimotonis sp. nov., isolated from the International Space Station.</title>
        <authorList>
            <person name="Venkateswaran K."/>
            <person name="Simpson A."/>
        </authorList>
    </citation>
    <scope>NUCLEOTIDE SEQUENCE</scope>
    <source>
        <strain evidence="7">F6_2S_P_1</strain>
    </source>
</reference>
<dbReference type="RefSeq" id="WP_282912167.1">
    <property type="nucleotide sequence ID" value="NZ_JAGRPV010000001.1"/>
</dbReference>
<evidence type="ECO:0000256" key="3">
    <source>
        <dbReference type="ARBA" id="ARBA00023163"/>
    </source>
</evidence>
<keyword evidence="3" id="KW-0804">Transcription</keyword>
<dbReference type="Pfam" id="PF00072">
    <property type="entry name" value="Response_reg"/>
    <property type="match status" value="1"/>
</dbReference>
<dbReference type="PROSITE" id="PS01124">
    <property type="entry name" value="HTH_ARAC_FAMILY_2"/>
    <property type="match status" value="1"/>
</dbReference>
<feature type="modified residue" description="4-aspartylphosphate" evidence="4">
    <location>
        <position position="55"/>
    </location>
</feature>
<dbReference type="PROSITE" id="PS50110">
    <property type="entry name" value="RESPONSE_REGULATORY"/>
    <property type="match status" value="1"/>
</dbReference>
<evidence type="ECO:0000256" key="1">
    <source>
        <dbReference type="ARBA" id="ARBA00023015"/>
    </source>
</evidence>
<dbReference type="Pfam" id="PF12833">
    <property type="entry name" value="HTH_18"/>
    <property type="match status" value="1"/>
</dbReference>
<dbReference type="InterPro" id="IPR011006">
    <property type="entry name" value="CheY-like_superfamily"/>
</dbReference>
<gene>
    <name evidence="7" type="ORF">KB449_31745</name>
</gene>
<dbReference type="Gene3D" id="1.10.10.60">
    <property type="entry name" value="Homeodomain-like"/>
    <property type="match status" value="2"/>
</dbReference>
<dbReference type="PROSITE" id="PS00041">
    <property type="entry name" value="HTH_ARAC_FAMILY_1"/>
    <property type="match status" value="1"/>
</dbReference>
<feature type="domain" description="HTH araC/xylS-type" evidence="5">
    <location>
        <begin position="456"/>
        <end position="554"/>
    </location>
</feature>
<accession>A0ABT6TRT3</accession>
<dbReference type="SUPFAM" id="SSF52172">
    <property type="entry name" value="CheY-like"/>
    <property type="match status" value="1"/>
</dbReference>
<proteinExistence type="predicted"/>
<keyword evidence="1" id="KW-0805">Transcription regulation</keyword>
<sequence>MIRLLIVDDEPIIVNSMYQLFREAVHLDIEIYRAYTVYEALDILQQHRIDLVLSDIRMPGLSGIELQKTIIEKWPKCQIIFLTGYDEFEYAKQAIRNGGVADYLLKHEDDDIILQSVEKAVASIEKQALTDSYALQSQEKLRMALSAVQKNVLFDLIYGKPAPELLARKFAQLEMPLRADRPVYLSVGRVDAWAYPDNETDRELLAFAVQNVVDEFLSAAGICVSVAFGHHQFLWLMQPEARAEESPSEAAEAEPAWKLLMAKVRGLLEDAQTACKQVLKVSVSFAMSDEPADWEDFGTRFNYLKVLLGHGGDGKRELLIQEGNKLGGLEIDRNRRYFAESQQLRKQLGQLEDYLESGQEEAFMALYEPIMNGEAPSRSHTDRLELFYSVSLYLLSYANRTGLLHVLSSRMNIGKMTQYDAHDTWDSVVDYFADFARLLFANRQSSPEMYAQRTIQSIHQYVQSHLDQELTLTNLAAHVNHSPAYLSRLYKKETGVTLFNYITECRMAKAKEMLAGTAMKIHKIATAVGYESPPQFTRSFKKWFKITPQEYRDAHQQLDADKR</sequence>
<name>A0ABT6TRT3_9BACL</name>
<evidence type="ECO:0000259" key="6">
    <source>
        <dbReference type="PROSITE" id="PS50110"/>
    </source>
</evidence>
<dbReference type="InterPro" id="IPR020449">
    <property type="entry name" value="Tscrpt_reg_AraC-type_HTH"/>
</dbReference>
<evidence type="ECO:0000313" key="8">
    <source>
        <dbReference type="Proteomes" id="UP001161691"/>
    </source>
</evidence>
<dbReference type="Gene3D" id="3.40.50.2300">
    <property type="match status" value="1"/>
</dbReference>
<dbReference type="InterPro" id="IPR001789">
    <property type="entry name" value="Sig_transdc_resp-reg_receiver"/>
</dbReference>
<dbReference type="InterPro" id="IPR018062">
    <property type="entry name" value="HTH_AraC-typ_CS"/>
</dbReference>
<dbReference type="EMBL" id="JAGRPV010000001">
    <property type="protein sequence ID" value="MDI4649545.1"/>
    <property type="molecule type" value="Genomic_DNA"/>
</dbReference>
<dbReference type="CDD" id="cd17536">
    <property type="entry name" value="REC_YesN-like"/>
    <property type="match status" value="1"/>
</dbReference>
<evidence type="ECO:0000259" key="5">
    <source>
        <dbReference type="PROSITE" id="PS01124"/>
    </source>
</evidence>
<evidence type="ECO:0000313" key="7">
    <source>
        <dbReference type="EMBL" id="MDI4649545.1"/>
    </source>
</evidence>
<evidence type="ECO:0000256" key="2">
    <source>
        <dbReference type="ARBA" id="ARBA00023125"/>
    </source>
</evidence>
<dbReference type="SMART" id="SM00448">
    <property type="entry name" value="REC"/>
    <property type="match status" value="1"/>
</dbReference>
<dbReference type="SMART" id="SM00342">
    <property type="entry name" value="HTH_ARAC"/>
    <property type="match status" value="1"/>
</dbReference>
<dbReference type="PANTHER" id="PTHR43280:SF10">
    <property type="entry name" value="REGULATORY PROTEIN POCR"/>
    <property type="match status" value="1"/>
</dbReference>
<dbReference type="InterPro" id="IPR009057">
    <property type="entry name" value="Homeodomain-like_sf"/>
</dbReference>
<organism evidence="7 8">
    <name type="scientific">Cohnella hashimotonis</name>
    <dbReference type="NCBI Taxonomy" id="2826895"/>
    <lineage>
        <taxon>Bacteria</taxon>
        <taxon>Bacillati</taxon>
        <taxon>Bacillota</taxon>
        <taxon>Bacilli</taxon>
        <taxon>Bacillales</taxon>
        <taxon>Paenibacillaceae</taxon>
        <taxon>Cohnella</taxon>
    </lineage>
</organism>
<evidence type="ECO:0000256" key="4">
    <source>
        <dbReference type="PROSITE-ProRule" id="PRU00169"/>
    </source>
</evidence>
<protein>
    <submittedName>
        <fullName evidence="7">Response regulator</fullName>
    </submittedName>
</protein>
<keyword evidence="8" id="KW-1185">Reference proteome</keyword>
<keyword evidence="2" id="KW-0238">DNA-binding</keyword>
<dbReference type="InterPro" id="IPR018060">
    <property type="entry name" value="HTH_AraC"/>
</dbReference>
<dbReference type="SUPFAM" id="SSF46689">
    <property type="entry name" value="Homeodomain-like"/>
    <property type="match status" value="2"/>
</dbReference>
<comment type="caution">
    <text evidence="7">The sequence shown here is derived from an EMBL/GenBank/DDBJ whole genome shotgun (WGS) entry which is preliminary data.</text>
</comment>
<dbReference type="PRINTS" id="PR00032">
    <property type="entry name" value="HTHARAC"/>
</dbReference>
<feature type="domain" description="Response regulatory" evidence="6">
    <location>
        <begin position="3"/>
        <end position="121"/>
    </location>
</feature>